<name>G8LNJ4_9ENTR</name>
<dbReference type="HOGENOM" id="CLU_3373556_0_0_6"/>
<dbReference type="AlphaFoldDB" id="G8LNJ4"/>
<dbReference type="EMBL" id="CP002886">
    <property type="protein sequence ID" value="AEW72266.1"/>
    <property type="molecule type" value="Genomic_DNA"/>
</dbReference>
<gene>
    <name evidence="1" type="ORF">EcWSU1_00826</name>
</gene>
<evidence type="ECO:0000313" key="2">
    <source>
        <dbReference type="Proteomes" id="UP000007838"/>
    </source>
</evidence>
<accession>G8LNJ4</accession>
<proteinExistence type="predicted"/>
<dbReference type="Proteomes" id="UP000007838">
    <property type="component" value="Chromosome"/>
</dbReference>
<sequence length="34" mass="3714">MIQAFAVSASANLLYPPPVFINKKLISVVQLINI</sequence>
<reference evidence="1 2" key="1">
    <citation type="journal article" date="2011" name="Stand. Genomic Sci.">
        <title>Complete genome of the onion pathogen Enterobacter cloacae EcWSU1.</title>
        <authorList>
            <person name="Humann J.L."/>
            <person name="Wildung M."/>
            <person name="Cheng C.H."/>
            <person name="Lee T."/>
            <person name="Stewart J.E."/>
            <person name="Drew J.C."/>
            <person name="Triplett E.W."/>
            <person name="Main D."/>
            <person name="Schroeder B.K."/>
        </authorList>
    </citation>
    <scope>NUCLEOTIDE SEQUENCE [LARGE SCALE GENOMIC DNA]</scope>
    <source>
        <strain evidence="1 2">EcWSU1</strain>
    </source>
</reference>
<organism evidence="1 2">
    <name type="scientific">Enterobacter ludwigii</name>
    <dbReference type="NCBI Taxonomy" id="299767"/>
    <lineage>
        <taxon>Bacteria</taxon>
        <taxon>Pseudomonadati</taxon>
        <taxon>Pseudomonadota</taxon>
        <taxon>Gammaproteobacteria</taxon>
        <taxon>Enterobacterales</taxon>
        <taxon>Enterobacteriaceae</taxon>
        <taxon>Enterobacter</taxon>
        <taxon>Enterobacter cloacae complex</taxon>
    </lineage>
</organism>
<dbReference type="KEGG" id="eec:EcWSU1_00826"/>
<protein>
    <submittedName>
        <fullName evidence="1">Uncharacterized protein</fullName>
    </submittedName>
</protein>
<evidence type="ECO:0000313" key="1">
    <source>
        <dbReference type="EMBL" id="AEW72266.1"/>
    </source>
</evidence>